<dbReference type="eggNOG" id="COG1331">
    <property type="taxonomic scope" value="Bacteria"/>
</dbReference>
<keyword evidence="4" id="KW-1185">Reference proteome</keyword>
<dbReference type="InterPro" id="IPR004879">
    <property type="entry name" value="Ssp411-like_TRX"/>
</dbReference>
<dbReference type="STRING" id="1200352.A606_05545"/>
<dbReference type="Pfam" id="PF03190">
    <property type="entry name" value="Thioredox_DsbH"/>
    <property type="match status" value="1"/>
</dbReference>
<dbReference type="PATRIC" id="fig|1200352.3.peg.1122"/>
<gene>
    <name evidence="3" type="ORF">A606_05545</name>
</gene>
<evidence type="ECO:0000313" key="3">
    <source>
        <dbReference type="EMBL" id="AGP30756.1"/>
    </source>
</evidence>
<organism evidence="3 4">
    <name type="scientific">Corynebacterium terpenotabidum Y-11</name>
    <dbReference type="NCBI Taxonomy" id="1200352"/>
    <lineage>
        <taxon>Bacteria</taxon>
        <taxon>Bacillati</taxon>
        <taxon>Actinomycetota</taxon>
        <taxon>Actinomycetes</taxon>
        <taxon>Mycobacteriales</taxon>
        <taxon>Corynebacteriaceae</taxon>
        <taxon>Corynebacterium</taxon>
    </lineage>
</organism>
<reference evidence="3 4" key="1">
    <citation type="submission" date="2012-06" db="EMBL/GenBank/DDBJ databases">
        <title>Complete genome sequence of Corynebacterium terpenotabidum Y-11 (=DSM 44721).</title>
        <authorList>
            <person name="Ruckert C."/>
            <person name="Albersmeier A."/>
            <person name="Al-Dilaimi A."/>
            <person name="Szczepanowski R."/>
            <person name="Kalinowski J."/>
        </authorList>
    </citation>
    <scope>NUCLEOTIDE SEQUENCE [LARGE SCALE GENOMIC DNA]</scope>
    <source>
        <strain evidence="3 4">Y-11</strain>
    </source>
</reference>
<dbReference type="Proteomes" id="UP000014809">
    <property type="component" value="Chromosome"/>
</dbReference>
<dbReference type="CDD" id="cd02955">
    <property type="entry name" value="SSP411"/>
    <property type="match status" value="1"/>
</dbReference>
<sequence length="702" mass="73121">MNRLADSTSPYLRQHADNPVDWWPWGPEAFAEARRRDVPVFLSVGYATCHWCHVMARESFADPDIAAVINAGFVAVKVDREQHPGVDAVYMQATQALTGQGGWPMTVVTDADGRPFFAGTFFRSDQLRQLLAALTRTWDADRAQVDAVAGKLTAALAAAAEHGGTASWQAQDATENLPARIVAAGAGVVSGAPTFPPSAALLGLVRYAERTGVDGDAERDAALDRVGNTLHAMIRGGLFDQLGGGFHRYCVDDAWTVPHFEKTLYDNALLARGLSAYLARRPDDELVGHAAELTLRFLLTGLRPESTDGLFASGLDADTDGVEGLTYTWTPAEVVEVLGEDASSALAAYGVTDPGDVDGRSVLTCRGVVPGDDVRERLLTARARRAQPGVDDKVITAWNAMAAVALTESGDPEGVRATRALWDRVVSTDDDGTVLDVVRCPGTPESSGTLEDCAWLLLAMVRAAERGGAGQGVGRGGAGRGDSRGGAGRGDSRGGAGQGDGHGGQLLDEISELVSYTQLVFGRERGTWYDGAAPVAGTGIRPRDPFDGATPSGVAVLAEALTYAGGLATSMADADVQALGNRWMVEARRILDAHAENVEQHLASAGGWLCALEAHLAGPVTAVTRHASEEQAAALRAELGTSTLLLRVEDGAGLIGSLPDGDSDGASGEDGGGASGEDGDGGAALVQICRAGVCGVAHRLES</sequence>
<dbReference type="OrthoDB" id="9762614at2"/>
<dbReference type="InterPro" id="IPR008928">
    <property type="entry name" value="6-hairpin_glycosidase_sf"/>
</dbReference>
<dbReference type="PIRSF" id="PIRSF006402">
    <property type="entry name" value="UCP006402_thioredoxin"/>
    <property type="match status" value="1"/>
</dbReference>
<dbReference type="Gene3D" id="3.40.30.10">
    <property type="entry name" value="Glutaredoxin"/>
    <property type="match status" value="1"/>
</dbReference>
<feature type="region of interest" description="Disordered" evidence="1">
    <location>
        <begin position="468"/>
        <end position="504"/>
    </location>
</feature>
<dbReference type="HOGENOM" id="CLU_014051_4_2_11"/>
<evidence type="ECO:0000313" key="4">
    <source>
        <dbReference type="Proteomes" id="UP000014809"/>
    </source>
</evidence>
<dbReference type="InterPro" id="IPR036249">
    <property type="entry name" value="Thioredoxin-like_sf"/>
</dbReference>
<dbReference type="GO" id="GO:0005975">
    <property type="term" value="P:carbohydrate metabolic process"/>
    <property type="evidence" value="ECO:0007669"/>
    <property type="project" value="InterPro"/>
</dbReference>
<dbReference type="SUPFAM" id="SSF48208">
    <property type="entry name" value="Six-hairpin glycosidases"/>
    <property type="match status" value="1"/>
</dbReference>
<dbReference type="KEGG" id="cter:A606_05545"/>
<name>S4XDX7_9CORY</name>
<dbReference type="SUPFAM" id="SSF52833">
    <property type="entry name" value="Thioredoxin-like"/>
    <property type="match status" value="1"/>
</dbReference>
<dbReference type="InterPro" id="IPR024705">
    <property type="entry name" value="Ssp411"/>
</dbReference>
<dbReference type="AlphaFoldDB" id="S4XDX7"/>
<feature type="region of interest" description="Disordered" evidence="1">
    <location>
        <begin position="657"/>
        <end position="678"/>
    </location>
</feature>
<dbReference type="EMBL" id="CP003696">
    <property type="protein sequence ID" value="AGP30756.1"/>
    <property type="molecule type" value="Genomic_DNA"/>
</dbReference>
<accession>S4XDX7</accession>
<dbReference type="PANTHER" id="PTHR42899:SF1">
    <property type="entry name" value="SPERMATOGENESIS-ASSOCIATED PROTEIN 20"/>
    <property type="match status" value="1"/>
</dbReference>
<dbReference type="RefSeq" id="WP_020441118.1">
    <property type="nucleotide sequence ID" value="NC_021663.1"/>
</dbReference>
<evidence type="ECO:0000259" key="2">
    <source>
        <dbReference type="Pfam" id="PF03190"/>
    </source>
</evidence>
<dbReference type="PANTHER" id="PTHR42899">
    <property type="entry name" value="SPERMATOGENESIS-ASSOCIATED PROTEIN 20"/>
    <property type="match status" value="1"/>
</dbReference>
<evidence type="ECO:0000256" key="1">
    <source>
        <dbReference type="SAM" id="MobiDB-lite"/>
    </source>
</evidence>
<feature type="domain" description="Spermatogenesis-associated protein 20-like TRX" evidence="2">
    <location>
        <begin position="1"/>
        <end position="156"/>
    </location>
</feature>
<proteinExistence type="predicted"/>
<protein>
    <recommendedName>
        <fullName evidence="2">Spermatogenesis-associated protein 20-like TRX domain-containing protein</fullName>
    </recommendedName>
</protein>